<dbReference type="SMART" id="SM00850">
    <property type="entry name" value="LytTR"/>
    <property type="match status" value="1"/>
</dbReference>
<dbReference type="InterPro" id="IPR001789">
    <property type="entry name" value="Sig_transdc_resp-reg_receiver"/>
</dbReference>
<dbReference type="InterPro" id="IPR046947">
    <property type="entry name" value="LytR-like"/>
</dbReference>
<dbReference type="EMBL" id="JAZDQT010000001">
    <property type="protein sequence ID" value="MEE1945247.1"/>
    <property type="molecule type" value="Genomic_DNA"/>
</dbReference>
<dbReference type="PROSITE" id="PS50930">
    <property type="entry name" value="HTH_LYTTR"/>
    <property type="match status" value="1"/>
</dbReference>
<dbReference type="GO" id="GO:0003677">
    <property type="term" value="F:DNA binding"/>
    <property type="evidence" value="ECO:0007669"/>
    <property type="project" value="UniProtKB-KW"/>
</dbReference>
<dbReference type="PANTHER" id="PTHR37299:SF1">
    <property type="entry name" value="STAGE 0 SPORULATION PROTEIN A HOMOLOG"/>
    <property type="match status" value="1"/>
</dbReference>
<name>A0ABU7I7A8_9SPHI</name>
<dbReference type="SUPFAM" id="SSF52172">
    <property type="entry name" value="CheY-like"/>
    <property type="match status" value="1"/>
</dbReference>
<dbReference type="Gene3D" id="2.40.50.1020">
    <property type="entry name" value="LytTr DNA-binding domain"/>
    <property type="match status" value="1"/>
</dbReference>
<protein>
    <submittedName>
        <fullName evidence="4">LytTR family DNA-binding domain-containing protein</fullName>
    </submittedName>
</protein>
<dbReference type="Pfam" id="PF00072">
    <property type="entry name" value="Response_reg"/>
    <property type="match status" value="1"/>
</dbReference>
<evidence type="ECO:0000313" key="5">
    <source>
        <dbReference type="Proteomes" id="UP001336835"/>
    </source>
</evidence>
<proteinExistence type="predicted"/>
<dbReference type="Proteomes" id="UP001336835">
    <property type="component" value="Unassembled WGS sequence"/>
</dbReference>
<dbReference type="InterPro" id="IPR011006">
    <property type="entry name" value="CheY-like_superfamily"/>
</dbReference>
<dbReference type="SMART" id="SM00448">
    <property type="entry name" value="REC"/>
    <property type="match status" value="1"/>
</dbReference>
<keyword evidence="1" id="KW-0597">Phosphoprotein</keyword>
<reference evidence="4 5" key="1">
    <citation type="submission" date="2024-01" db="EMBL/GenBank/DDBJ databases">
        <title>Pedobacter sp. nov., isolated from fresh soil.</title>
        <authorList>
            <person name="Le N.T.T."/>
        </authorList>
    </citation>
    <scope>NUCLEOTIDE SEQUENCE [LARGE SCALE GENOMIC DNA]</scope>
    <source>
        <strain evidence="4 5">KR3-3</strain>
    </source>
</reference>
<organism evidence="4 5">
    <name type="scientific">Pedobacter albus</name>
    <dbReference type="NCBI Taxonomy" id="3113905"/>
    <lineage>
        <taxon>Bacteria</taxon>
        <taxon>Pseudomonadati</taxon>
        <taxon>Bacteroidota</taxon>
        <taxon>Sphingobacteriia</taxon>
        <taxon>Sphingobacteriales</taxon>
        <taxon>Sphingobacteriaceae</taxon>
        <taxon>Pedobacter</taxon>
    </lineage>
</organism>
<feature type="domain" description="Response regulatory" evidence="2">
    <location>
        <begin position="3"/>
        <end position="115"/>
    </location>
</feature>
<feature type="domain" description="HTH LytTR-type" evidence="3">
    <location>
        <begin position="139"/>
        <end position="240"/>
    </location>
</feature>
<dbReference type="PROSITE" id="PS50110">
    <property type="entry name" value="RESPONSE_REGULATORY"/>
    <property type="match status" value="1"/>
</dbReference>
<keyword evidence="4" id="KW-0238">DNA-binding</keyword>
<evidence type="ECO:0000256" key="1">
    <source>
        <dbReference type="PROSITE-ProRule" id="PRU00169"/>
    </source>
</evidence>
<feature type="modified residue" description="4-aspartylphosphate" evidence="1">
    <location>
        <position position="54"/>
    </location>
</feature>
<accession>A0ABU7I7A8</accession>
<dbReference type="PANTHER" id="PTHR37299">
    <property type="entry name" value="TRANSCRIPTIONAL REGULATOR-RELATED"/>
    <property type="match status" value="1"/>
</dbReference>
<evidence type="ECO:0000259" key="3">
    <source>
        <dbReference type="PROSITE" id="PS50930"/>
    </source>
</evidence>
<dbReference type="RefSeq" id="WP_330107594.1">
    <property type="nucleotide sequence ID" value="NZ_JAZDQT010000001.1"/>
</dbReference>
<evidence type="ECO:0000313" key="4">
    <source>
        <dbReference type="EMBL" id="MEE1945247.1"/>
    </source>
</evidence>
<dbReference type="Gene3D" id="3.40.50.2300">
    <property type="match status" value="1"/>
</dbReference>
<sequence length="244" mass="27499">MIKIVLIDDEPHVCAVCRILLEKRKDVSIVAECHDISTAYEAIVKHKPDVILLDIQLTDGTGFDLLEKFENPDFAVIIITSFDEYAIRALKAGAIDYLLKPIIDEEFEVAIEKALKRNALHALQIKGAVNNFTGDFSKITLNTLNNIHLVDYKDLIYCKSDGGYTTFFLKDGKEIVVSKILKHYDAILPSSLFVRCHQSYIINLQHILSLTKGNTITLSNGIKIPVSVRKIKDIRELLKAYPKS</sequence>
<dbReference type="Pfam" id="PF04397">
    <property type="entry name" value="LytTR"/>
    <property type="match status" value="1"/>
</dbReference>
<gene>
    <name evidence="4" type="ORF">VRU48_09015</name>
</gene>
<evidence type="ECO:0000259" key="2">
    <source>
        <dbReference type="PROSITE" id="PS50110"/>
    </source>
</evidence>
<dbReference type="InterPro" id="IPR007492">
    <property type="entry name" value="LytTR_DNA-bd_dom"/>
</dbReference>
<keyword evidence="5" id="KW-1185">Reference proteome</keyword>
<comment type="caution">
    <text evidence="4">The sequence shown here is derived from an EMBL/GenBank/DDBJ whole genome shotgun (WGS) entry which is preliminary data.</text>
</comment>